<dbReference type="PROSITE" id="PS50181">
    <property type="entry name" value="FBOX"/>
    <property type="match status" value="1"/>
</dbReference>
<dbReference type="SMART" id="SM00612">
    <property type="entry name" value="Kelch"/>
    <property type="match status" value="1"/>
</dbReference>
<evidence type="ECO:0000256" key="1">
    <source>
        <dbReference type="ARBA" id="ARBA00022441"/>
    </source>
</evidence>
<dbReference type="Gene3D" id="2.120.10.80">
    <property type="entry name" value="Kelch-type beta propeller"/>
    <property type="match status" value="1"/>
</dbReference>
<dbReference type="Pfam" id="PF01344">
    <property type="entry name" value="Kelch_1"/>
    <property type="match status" value="2"/>
</dbReference>
<evidence type="ECO:0000259" key="3">
    <source>
        <dbReference type="PROSITE" id="PS50181"/>
    </source>
</evidence>
<dbReference type="InterPro" id="IPR006652">
    <property type="entry name" value="Kelch_1"/>
</dbReference>
<organism evidence="4 5">
    <name type="scientific">Vitis vinifera</name>
    <name type="common">Grape</name>
    <dbReference type="NCBI Taxonomy" id="29760"/>
    <lineage>
        <taxon>Eukaryota</taxon>
        <taxon>Viridiplantae</taxon>
        <taxon>Streptophyta</taxon>
        <taxon>Embryophyta</taxon>
        <taxon>Tracheophyta</taxon>
        <taxon>Spermatophyta</taxon>
        <taxon>Magnoliopsida</taxon>
        <taxon>eudicotyledons</taxon>
        <taxon>Gunneridae</taxon>
        <taxon>Pentapetalae</taxon>
        <taxon>rosids</taxon>
        <taxon>Vitales</taxon>
        <taxon>Vitaceae</taxon>
        <taxon>Viteae</taxon>
        <taxon>Vitis</taxon>
    </lineage>
</organism>
<name>A0A438CM04_VITVI</name>
<evidence type="ECO:0000313" key="5">
    <source>
        <dbReference type="Proteomes" id="UP000288805"/>
    </source>
</evidence>
<proteinExistence type="predicted"/>
<dbReference type="EMBL" id="QGNW01002177">
    <property type="protein sequence ID" value="RVW24247.1"/>
    <property type="molecule type" value="Genomic_DNA"/>
</dbReference>
<dbReference type="SMART" id="SM00256">
    <property type="entry name" value="FBOX"/>
    <property type="match status" value="1"/>
</dbReference>
<dbReference type="PANTHER" id="PTHR46344:SF27">
    <property type="entry name" value="KELCH REPEAT SUPERFAMILY PROTEIN"/>
    <property type="match status" value="1"/>
</dbReference>
<dbReference type="InterPro" id="IPR015915">
    <property type="entry name" value="Kelch-typ_b-propeller"/>
</dbReference>
<dbReference type="Proteomes" id="UP000288805">
    <property type="component" value="Unassembled WGS sequence"/>
</dbReference>
<dbReference type="Gene3D" id="1.20.1280.50">
    <property type="match status" value="1"/>
</dbReference>
<dbReference type="AlphaFoldDB" id="A0A438CM04"/>
<dbReference type="PANTHER" id="PTHR46344">
    <property type="entry name" value="OS02G0202900 PROTEIN"/>
    <property type="match status" value="1"/>
</dbReference>
<reference evidence="4 5" key="1">
    <citation type="journal article" date="2018" name="PLoS Genet.">
        <title>Population sequencing reveals clonal diversity and ancestral inbreeding in the grapevine cultivar Chardonnay.</title>
        <authorList>
            <person name="Roach M.J."/>
            <person name="Johnson D.L."/>
            <person name="Bohlmann J."/>
            <person name="van Vuuren H.J."/>
            <person name="Jones S.J."/>
            <person name="Pretorius I.S."/>
            <person name="Schmidt S.A."/>
            <person name="Borneman A.R."/>
        </authorList>
    </citation>
    <scope>NUCLEOTIDE SEQUENCE [LARGE SCALE GENOMIC DNA]</scope>
    <source>
        <strain evidence="5">cv. Chardonnay</strain>
        <tissue evidence="4">Leaf</tissue>
    </source>
</reference>
<dbReference type="SUPFAM" id="SSF81383">
    <property type="entry name" value="F-box domain"/>
    <property type="match status" value="1"/>
</dbReference>
<keyword evidence="1" id="KW-0880">Kelch repeat</keyword>
<sequence>MGSALSLNGSKTRFEEHSEVSVDETCKRQRLSSSISEENENVRLIPNLPDEISFQILARVPRIFYLNMRLVSRSWKGAIMSTELFNLRKELGTTEEWLYILTKIKDDKLLWYSLDPLSRRWQRLPPMPNVAHEDGGFSRASALTSVWRYDPVQNGWSEVSPMSIGRAYCKTGVLNNKLYVIGGVTRGRGGLIPLQSAEVFDPRTGEERFMILRQIHGLKCLLAWVRVGLLGRREQNWGAIVDDELYALDPSSSADIATIKLHVITKDANNNFTVLQANMQNHLHSFPLTPLSPLGNNSSEQTESVAESETDVWKVIAARSAGACELVGPPTDLYLYLEMIKIWSSLAYVWSEPNDFNTQQDLLIPDDMVLLFYHYGDMFHANKAIDASAWCPWHQILAANINSTLQANLTKGYCKDGALMLKKWLICLAFALVSQFFI</sequence>
<keyword evidence="2" id="KW-0677">Repeat</keyword>
<dbReference type="CDD" id="cd22152">
    <property type="entry name" value="F-box_AtAFR-like"/>
    <property type="match status" value="1"/>
</dbReference>
<evidence type="ECO:0000256" key="2">
    <source>
        <dbReference type="ARBA" id="ARBA00022737"/>
    </source>
</evidence>
<dbReference type="InterPro" id="IPR001810">
    <property type="entry name" value="F-box_dom"/>
</dbReference>
<accession>A0A438CM04</accession>
<gene>
    <name evidence="4" type="primary">VvCHDh000155_2</name>
    <name evidence="4" type="ORF">CK203_091412</name>
</gene>
<dbReference type="Pfam" id="PF00646">
    <property type="entry name" value="F-box"/>
    <property type="match status" value="1"/>
</dbReference>
<dbReference type="InterPro" id="IPR036047">
    <property type="entry name" value="F-box-like_dom_sf"/>
</dbReference>
<feature type="domain" description="F-box" evidence="3">
    <location>
        <begin position="42"/>
        <end position="88"/>
    </location>
</feature>
<evidence type="ECO:0000313" key="4">
    <source>
        <dbReference type="EMBL" id="RVW24247.1"/>
    </source>
</evidence>
<comment type="caution">
    <text evidence="4">The sequence shown here is derived from an EMBL/GenBank/DDBJ whole genome shotgun (WGS) entry which is preliminary data.</text>
</comment>
<protein>
    <submittedName>
        <fullName evidence="4">F-box/kelch-repeat protein</fullName>
    </submittedName>
</protein>
<dbReference type="SUPFAM" id="SSF117281">
    <property type="entry name" value="Kelch motif"/>
    <property type="match status" value="1"/>
</dbReference>